<feature type="domain" description="RagB/SusD" evidence="5">
    <location>
        <begin position="298"/>
        <end position="486"/>
    </location>
</feature>
<dbReference type="InterPro" id="IPR011990">
    <property type="entry name" value="TPR-like_helical_dom_sf"/>
</dbReference>
<dbReference type="InterPro" id="IPR033985">
    <property type="entry name" value="SusD-like_N"/>
</dbReference>
<keyword evidence="4" id="KW-0998">Cell outer membrane</keyword>
<dbReference type="GO" id="GO:0009279">
    <property type="term" value="C:cell outer membrane"/>
    <property type="evidence" value="ECO:0007669"/>
    <property type="project" value="UniProtKB-SubCell"/>
</dbReference>
<evidence type="ECO:0000256" key="2">
    <source>
        <dbReference type="ARBA" id="ARBA00022729"/>
    </source>
</evidence>
<dbReference type="EMBL" id="VSSQ01000496">
    <property type="protein sequence ID" value="MPL96122.1"/>
    <property type="molecule type" value="Genomic_DNA"/>
</dbReference>
<evidence type="ECO:0000313" key="7">
    <source>
        <dbReference type="EMBL" id="MPL96122.1"/>
    </source>
</evidence>
<evidence type="ECO:0000256" key="4">
    <source>
        <dbReference type="ARBA" id="ARBA00023237"/>
    </source>
</evidence>
<sequence length="513" mass="59867">MNTTMLTKCKLFAISVISTALFSACTDLTETVYSDIPMDQFFTSEQALLMNAGRAYTKLQPYPEEQRLWSLVTVSSDECVIPSREDGEWWDNGRWDEMQKHNVSTANKINRQAWEFVFGGISACNEVLYETGSSSFDFAGKDKIIAEIKILRALFYYWGMDTWGDIPFTTDFTDKNLPPKKSRAFIYDFVENEIKNNIDFLDEVPTSQNYGRVTKALAYTLLAKLYLNAEVWKGEARWKDAEDMCDNVMDLGHYQLESNYFDNFKIHNESSRENIFVIVYNSTLTTEYFYWYDLTLNSMSRYTYNLNDTPWDGFMTSPEFFSTYSDTDLRKKSWLYGQQYDMNGKKLYEISGAGDTLWFKYNPVFPESKYRSRHKWDGARCCKYEFQTNGLQYDVVDMENDFVLFRYADVVMMKAEAMMRQGKTSQVVDIPEFKTLRTRVGLTPYTAGELTLDELLAERGREFAWEGHRRQDLIRFGKWHDAWWAKPVTNTQLVFPIPQTAIDTNPNLAGDPQ</sequence>
<feature type="domain" description="SusD-like N-terminal" evidence="6">
    <location>
        <begin position="61"/>
        <end position="227"/>
    </location>
</feature>
<comment type="caution">
    <text evidence="7">The sequence shown here is derived from an EMBL/GenBank/DDBJ whole genome shotgun (WGS) entry which is preliminary data.</text>
</comment>
<evidence type="ECO:0008006" key="8">
    <source>
        <dbReference type="Google" id="ProtNLM"/>
    </source>
</evidence>
<dbReference type="Pfam" id="PF14322">
    <property type="entry name" value="SusD-like_3"/>
    <property type="match status" value="1"/>
</dbReference>
<evidence type="ECO:0000259" key="5">
    <source>
        <dbReference type="Pfam" id="PF07980"/>
    </source>
</evidence>
<dbReference type="AlphaFoldDB" id="A0A644W078"/>
<protein>
    <recommendedName>
        <fullName evidence="8">SusD-like protein</fullName>
    </recommendedName>
</protein>
<comment type="subcellular location">
    <subcellularLocation>
        <location evidence="1">Cell outer membrane</location>
    </subcellularLocation>
</comment>
<evidence type="ECO:0000256" key="3">
    <source>
        <dbReference type="ARBA" id="ARBA00023136"/>
    </source>
</evidence>
<dbReference type="InterPro" id="IPR012944">
    <property type="entry name" value="SusD_RagB_dom"/>
</dbReference>
<gene>
    <name evidence="7" type="ORF">SDC9_42297</name>
</gene>
<dbReference type="SUPFAM" id="SSF48452">
    <property type="entry name" value="TPR-like"/>
    <property type="match status" value="1"/>
</dbReference>
<proteinExistence type="predicted"/>
<keyword evidence="3" id="KW-0472">Membrane</keyword>
<evidence type="ECO:0000256" key="1">
    <source>
        <dbReference type="ARBA" id="ARBA00004442"/>
    </source>
</evidence>
<keyword evidence="2" id="KW-0732">Signal</keyword>
<organism evidence="7">
    <name type="scientific">bioreactor metagenome</name>
    <dbReference type="NCBI Taxonomy" id="1076179"/>
    <lineage>
        <taxon>unclassified sequences</taxon>
        <taxon>metagenomes</taxon>
        <taxon>ecological metagenomes</taxon>
    </lineage>
</organism>
<name>A0A644W078_9ZZZZ</name>
<accession>A0A644W078</accession>
<reference evidence="7" key="1">
    <citation type="submission" date="2019-08" db="EMBL/GenBank/DDBJ databases">
        <authorList>
            <person name="Kucharzyk K."/>
            <person name="Murdoch R.W."/>
            <person name="Higgins S."/>
            <person name="Loffler F."/>
        </authorList>
    </citation>
    <scope>NUCLEOTIDE SEQUENCE</scope>
</reference>
<evidence type="ECO:0000259" key="6">
    <source>
        <dbReference type="Pfam" id="PF14322"/>
    </source>
</evidence>
<dbReference type="Pfam" id="PF07980">
    <property type="entry name" value="SusD_RagB"/>
    <property type="match status" value="1"/>
</dbReference>
<dbReference type="Gene3D" id="1.25.40.390">
    <property type="match status" value="1"/>
</dbReference>